<reference evidence="3 4" key="1">
    <citation type="submission" date="2020-02" db="EMBL/GenBank/DDBJ databases">
        <title>The whole genome sequence of CPCC 205119.</title>
        <authorList>
            <person name="Jiang Z."/>
        </authorList>
    </citation>
    <scope>NUCLEOTIDE SEQUENCE [LARGE SCALE GENOMIC DNA]</scope>
    <source>
        <strain evidence="3 4">CPCC 205119</strain>
    </source>
</reference>
<feature type="domain" description="Adaptor protein ClpS core" evidence="2">
    <location>
        <begin position="22"/>
        <end position="92"/>
    </location>
</feature>
<dbReference type="RefSeq" id="WP_162392712.1">
    <property type="nucleotide sequence ID" value="NZ_JAABOZ010000002.1"/>
</dbReference>
<dbReference type="GO" id="GO:0008233">
    <property type="term" value="F:peptidase activity"/>
    <property type="evidence" value="ECO:0007669"/>
    <property type="project" value="UniProtKB-KW"/>
</dbReference>
<dbReference type="InterPro" id="IPR022935">
    <property type="entry name" value="ClpS"/>
</dbReference>
<evidence type="ECO:0000313" key="4">
    <source>
        <dbReference type="Proteomes" id="UP000470470"/>
    </source>
</evidence>
<comment type="caution">
    <text evidence="3">The sequence shown here is derived from an EMBL/GenBank/DDBJ whole genome shotgun (WGS) entry which is preliminary data.</text>
</comment>
<dbReference type="Pfam" id="PF02617">
    <property type="entry name" value="ClpS"/>
    <property type="match status" value="1"/>
</dbReference>
<accession>A0A7K3WD85</accession>
<sequence length="98" mass="11199">MAGPLAPTRTPETTTEVVSELDRPWVTIVWNDPVNLMTYVTFVLQELFGYDEQTATTLMLQVHEEGRAIVSSGPRERMEHDTSRLHAYGLWASYQRDS</sequence>
<protein>
    <recommendedName>
        <fullName evidence="1">ATP-dependent Clp protease adapter protein ClpS</fullName>
    </recommendedName>
</protein>
<keyword evidence="3" id="KW-0645">Protease</keyword>
<dbReference type="SUPFAM" id="SSF54736">
    <property type="entry name" value="ClpS-like"/>
    <property type="match status" value="1"/>
</dbReference>
<dbReference type="InterPro" id="IPR003769">
    <property type="entry name" value="ClpS_core"/>
</dbReference>
<evidence type="ECO:0000313" key="3">
    <source>
        <dbReference type="EMBL" id="NEL53899.1"/>
    </source>
</evidence>
<comment type="similarity">
    <text evidence="1">Belongs to the ClpS family.</text>
</comment>
<dbReference type="EMBL" id="JAAGWK010000010">
    <property type="protein sequence ID" value="NEL53899.1"/>
    <property type="molecule type" value="Genomic_DNA"/>
</dbReference>
<dbReference type="HAMAP" id="MF_00302">
    <property type="entry name" value="ClpS"/>
    <property type="match status" value="1"/>
</dbReference>
<dbReference type="GO" id="GO:0030163">
    <property type="term" value="P:protein catabolic process"/>
    <property type="evidence" value="ECO:0007669"/>
    <property type="project" value="InterPro"/>
</dbReference>
<comment type="function">
    <text evidence="1">Involved in the modulation of the specificity of the ClpAP-mediated ATP-dependent protein degradation.</text>
</comment>
<dbReference type="Proteomes" id="UP000470470">
    <property type="component" value="Unassembled WGS sequence"/>
</dbReference>
<evidence type="ECO:0000259" key="2">
    <source>
        <dbReference type="Pfam" id="PF02617"/>
    </source>
</evidence>
<proteinExistence type="inferred from homology"/>
<organism evidence="3 4">
    <name type="scientific">Goekera deserti</name>
    <dbReference type="NCBI Taxonomy" id="2497753"/>
    <lineage>
        <taxon>Bacteria</taxon>
        <taxon>Bacillati</taxon>
        <taxon>Actinomycetota</taxon>
        <taxon>Actinomycetes</taxon>
        <taxon>Geodermatophilales</taxon>
        <taxon>Geodermatophilaceae</taxon>
        <taxon>Goekera</taxon>
    </lineage>
</organism>
<keyword evidence="4" id="KW-1185">Reference proteome</keyword>
<dbReference type="AlphaFoldDB" id="A0A7K3WD85"/>
<evidence type="ECO:0000256" key="1">
    <source>
        <dbReference type="HAMAP-Rule" id="MF_00302"/>
    </source>
</evidence>
<name>A0A7K3WD85_9ACTN</name>
<gene>
    <name evidence="1 3" type="primary">clpS</name>
    <name evidence="3" type="ORF">G1H19_07790</name>
</gene>
<comment type="subunit">
    <text evidence="1">Binds to the N-terminal domain of the chaperone ClpA.</text>
</comment>
<dbReference type="GO" id="GO:0006508">
    <property type="term" value="P:proteolysis"/>
    <property type="evidence" value="ECO:0007669"/>
    <property type="project" value="UniProtKB-UniRule"/>
</dbReference>
<dbReference type="InterPro" id="IPR014719">
    <property type="entry name" value="Ribosomal_bL12_C/ClpS-like"/>
</dbReference>
<dbReference type="NCBIfam" id="NF000668">
    <property type="entry name" value="PRK00033.1-1"/>
    <property type="match status" value="1"/>
</dbReference>
<keyword evidence="3" id="KW-0378">Hydrolase</keyword>
<dbReference type="Gene3D" id="3.30.1390.10">
    <property type="match status" value="1"/>
</dbReference>